<dbReference type="EMBL" id="JAUSZV010000005">
    <property type="protein sequence ID" value="MDQ0911514.1"/>
    <property type="molecule type" value="Genomic_DNA"/>
</dbReference>
<evidence type="ECO:0000256" key="1">
    <source>
        <dbReference type="SAM" id="Phobius"/>
    </source>
</evidence>
<dbReference type="Proteomes" id="UP001234216">
    <property type="component" value="Unassembled WGS sequence"/>
</dbReference>
<proteinExistence type="predicted"/>
<organism evidence="2 3">
    <name type="scientific">Streptomyces canus</name>
    <dbReference type="NCBI Taxonomy" id="58343"/>
    <lineage>
        <taxon>Bacteria</taxon>
        <taxon>Bacillati</taxon>
        <taxon>Actinomycetota</taxon>
        <taxon>Actinomycetes</taxon>
        <taxon>Kitasatosporales</taxon>
        <taxon>Streptomycetaceae</taxon>
        <taxon>Streptomyces</taxon>
        <taxon>Streptomyces aurantiacus group</taxon>
    </lineage>
</organism>
<evidence type="ECO:0000313" key="3">
    <source>
        <dbReference type="Proteomes" id="UP001234216"/>
    </source>
</evidence>
<accession>A0AAW8FNX6</accession>
<comment type="caution">
    <text evidence="2">The sequence shown here is derived from an EMBL/GenBank/DDBJ whole genome shotgun (WGS) entry which is preliminary data.</text>
</comment>
<dbReference type="AlphaFoldDB" id="A0AAW8FNX6"/>
<feature type="transmembrane region" description="Helical" evidence="1">
    <location>
        <begin position="12"/>
        <end position="29"/>
    </location>
</feature>
<protein>
    <submittedName>
        <fullName evidence="2">Uncharacterized protein</fullName>
    </submittedName>
</protein>
<feature type="transmembrane region" description="Helical" evidence="1">
    <location>
        <begin position="35"/>
        <end position="53"/>
    </location>
</feature>
<reference evidence="2" key="1">
    <citation type="submission" date="2023-07" db="EMBL/GenBank/DDBJ databases">
        <title>Comparative genomics of wheat-associated soil bacteria to identify genetic determinants of phenazine resistance.</title>
        <authorList>
            <person name="Mouncey N."/>
        </authorList>
    </citation>
    <scope>NUCLEOTIDE SEQUENCE</scope>
    <source>
        <strain evidence="2">V4I22</strain>
    </source>
</reference>
<keyword evidence="1" id="KW-0812">Transmembrane</keyword>
<gene>
    <name evidence="2" type="ORF">QFZ22_007499</name>
</gene>
<keyword evidence="1" id="KW-1133">Transmembrane helix</keyword>
<name>A0AAW8FNX6_9ACTN</name>
<keyword evidence="1" id="KW-0472">Membrane</keyword>
<sequence length="63" mass="6563">MIARLPTPTTSWTSAVPVLAVVLLVFTWGRDLPGAVVVLVTLVLAGAVLAPVHHAEGDRPPGR</sequence>
<evidence type="ECO:0000313" key="2">
    <source>
        <dbReference type="EMBL" id="MDQ0911514.1"/>
    </source>
</evidence>